<evidence type="ECO:0000313" key="2">
    <source>
        <dbReference type="Proteomes" id="UP001321473"/>
    </source>
</evidence>
<accession>A0AAQ4FJA4</accession>
<evidence type="ECO:0000313" key="1">
    <source>
        <dbReference type="EMBL" id="KAK8787136.1"/>
    </source>
</evidence>
<dbReference type="AlphaFoldDB" id="A0AAQ4FJA4"/>
<protein>
    <submittedName>
        <fullName evidence="1">Uncharacterized protein</fullName>
    </submittedName>
</protein>
<reference evidence="1 2" key="1">
    <citation type="journal article" date="2023" name="Arcadia Sci">
        <title>De novo assembly of a long-read Amblyomma americanum tick genome.</title>
        <authorList>
            <person name="Chou S."/>
            <person name="Poskanzer K.E."/>
            <person name="Rollins M."/>
            <person name="Thuy-Boun P.S."/>
        </authorList>
    </citation>
    <scope>NUCLEOTIDE SEQUENCE [LARGE SCALE GENOMIC DNA]</scope>
    <source>
        <strain evidence="1">F_SG_1</strain>
        <tissue evidence="1">Salivary glands</tissue>
    </source>
</reference>
<dbReference type="EMBL" id="JARKHS020002064">
    <property type="protein sequence ID" value="KAK8787136.1"/>
    <property type="molecule type" value="Genomic_DNA"/>
</dbReference>
<proteinExistence type="predicted"/>
<keyword evidence="2" id="KW-1185">Reference proteome</keyword>
<sequence length="428" mass="47981">MSMVMRKWDYFSKNRHQFFSTFVTSDDAARLDVKDETYVPFITDNFGDWTDDIAVALGSDVLRRCIGYPAERVRLRLYKTWLANFAAQEWPDTFDRDLLESIVATPSPSDPTKPLFGDLFRQAAVRPRPEGTYLDTSALSPLFKRPAVLDADFKTAKGLVAYLDGLLSVGDREALHEAGLIIGFLSLLLSSVSAVSVNRLIGIFRDLEKFGLAAVLPTSFSGEFPCPTSANLENLRDKCGWGQSALRPYIPALAVAQYTLFMRAIDEAPKEDVLFLGQSFMVHTKYSGLDCVDLLEMFAKRTRFPMDYLNLLLGGNASAWTRKLMEFYLSNVASPGNTQKSAPWCRVVDPTFFRGLEVGDGRSYALKIMCFLARSQRGLLYRKWSRLANETMSESEVEDARVWADNIRALLAKGKLRPVEASRASATN</sequence>
<gene>
    <name evidence="1" type="ORF">V5799_023088</name>
</gene>
<dbReference type="Proteomes" id="UP001321473">
    <property type="component" value="Unassembled WGS sequence"/>
</dbReference>
<comment type="caution">
    <text evidence="1">The sequence shown here is derived from an EMBL/GenBank/DDBJ whole genome shotgun (WGS) entry which is preliminary data.</text>
</comment>
<organism evidence="1 2">
    <name type="scientific">Amblyomma americanum</name>
    <name type="common">Lone star tick</name>
    <dbReference type="NCBI Taxonomy" id="6943"/>
    <lineage>
        <taxon>Eukaryota</taxon>
        <taxon>Metazoa</taxon>
        <taxon>Ecdysozoa</taxon>
        <taxon>Arthropoda</taxon>
        <taxon>Chelicerata</taxon>
        <taxon>Arachnida</taxon>
        <taxon>Acari</taxon>
        <taxon>Parasitiformes</taxon>
        <taxon>Ixodida</taxon>
        <taxon>Ixodoidea</taxon>
        <taxon>Ixodidae</taxon>
        <taxon>Amblyomminae</taxon>
        <taxon>Amblyomma</taxon>
    </lineage>
</organism>
<name>A0AAQ4FJA4_AMBAM</name>